<feature type="region of interest" description="Disordered" evidence="1">
    <location>
        <begin position="41"/>
        <end position="62"/>
    </location>
</feature>
<accession>A0AAQ3UU20</accession>
<dbReference type="EMBL" id="CP144754">
    <property type="protein sequence ID" value="WVZ96245.1"/>
    <property type="molecule type" value="Genomic_DNA"/>
</dbReference>
<gene>
    <name evidence="2" type="ORF">U9M48_041909</name>
</gene>
<feature type="non-terminal residue" evidence="2">
    <location>
        <position position="1"/>
    </location>
</feature>
<evidence type="ECO:0000313" key="2">
    <source>
        <dbReference type="EMBL" id="WVZ96245.1"/>
    </source>
</evidence>
<evidence type="ECO:0000313" key="3">
    <source>
        <dbReference type="Proteomes" id="UP001341281"/>
    </source>
</evidence>
<keyword evidence="3" id="KW-1185">Reference proteome</keyword>
<sequence>APSSISLPAAFVLYDHLATSLPHSLINLRLRQRAHYSLPCGPAGSPYTPPPPPVRGLWTQLP</sequence>
<organism evidence="2 3">
    <name type="scientific">Paspalum notatum var. saurae</name>
    <dbReference type="NCBI Taxonomy" id="547442"/>
    <lineage>
        <taxon>Eukaryota</taxon>
        <taxon>Viridiplantae</taxon>
        <taxon>Streptophyta</taxon>
        <taxon>Embryophyta</taxon>
        <taxon>Tracheophyta</taxon>
        <taxon>Spermatophyta</taxon>
        <taxon>Magnoliopsida</taxon>
        <taxon>Liliopsida</taxon>
        <taxon>Poales</taxon>
        <taxon>Poaceae</taxon>
        <taxon>PACMAD clade</taxon>
        <taxon>Panicoideae</taxon>
        <taxon>Andropogonodae</taxon>
        <taxon>Paspaleae</taxon>
        <taxon>Paspalinae</taxon>
        <taxon>Paspalum</taxon>
    </lineage>
</organism>
<reference evidence="2 3" key="1">
    <citation type="submission" date="2024-02" db="EMBL/GenBank/DDBJ databases">
        <title>High-quality chromosome-scale genome assembly of Pensacola bahiagrass (Paspalum notatum Flugge var. saurae).</title>
        <authorList>
            <person name="Vega J.M."/>
            <person name="Podio M."/>
            <person name="Orjuela J."/>
            <person name="Siena L.A."/>
            <person name="Pessino S.C."/>
            <person name="Combes M.C."/>
            <person name="Mariac C."/>
            <person name="Albertini E."/>
            <person name="Pupilli F."/>
            <person name="Ortiz J.P.A."/>
            <person name="Leblanc O."/>
        </authorList>
    </citation>
    <scope>NUCLEOTIDE SEQUENCE [LARGE SCALE GENOMIC DNA]</scope>
    <source>
        <strain evidence="2">R1</strain>
        <tissue evidence="2">Leaf</tissue>
    </source>
</reference>
<evidence type="ECO:0000256" key="1">
    <source>
        <dbReference type="SAM" id="MobiDB-lite"/>
    </source>
</evidence>
<dbReference type="Proteomes" id="UP001341281">
    <property type="component" value="Chromosome 10"/>
</dbReference>
<name>A0AAQ3UU20_PASNO</name>
<dbReference type="AlphaFoldDB" id="A0AAQ3UU20"/>
<proteinExistence type="predicted"/>
<protein>
    <submittedName>
        <fullName evidence="2">Uncharacterized protein</fullName>
    </submittedName>
</protein>